<dbReference type="Pfam" id="PF08901">
    <property type="entry name" value="DUF1847"/>
    <property type="match status" value="1"/>
</dbReference>
<protein>
    <recommendedName>
        <fullName evidence="3">Metal-binding protein</fullName>
    </recommendedName>
</protein>
<accession>A0A099T4V7</accession>
<dbReference type="Proteomes" id="UP000029859">
    <property type="component" value="Unassembled WGS sequence"/>
</dbReference>
<dbReference type="AlphaFoldDB" id="A0A099T4V7"/>
<evidence type="ECO:0000313" key="1">
    <source>
        <dbReference type="EMBL" id="KGK99188.1"/>
    </source>
</evidence>
<gene>
    <name evidence="1" type="ORF">LI82_03945</name>
</gene>
<keyword evidence="2" id="KW-1185">Reference proteome</keyword>
<dbReference type="OrthoDB" id="59661at2157"/>
<organism evidence="1 2">
    <name type="scientific">Methanococcoides methylutens</name>
    <dbReference type="NCBI Taxonomy" id="2226"/>
    <lineage>
        <taxon>Archaea</taxon>
        <taxon>Methanobacteriati</taxon>
        <taxon>Methanobacteriota</taxon>
        <taxon>Stenosarchaea group</taxon>
        <taxon>Methanomicrobia</taxon>
        <taxon>Methanosarcinales</taxon>
        <taxon>Methanosarcinaceae</taxon>
        <taxon>Methanococcoides</taxon>
    </lineage>
</organism>
<dbReference type="RefSeq" id="WP_048193600.1">
    <property type="nucleotide sequence ID" value="NZ_CAAGSM010000002.1"/>
</dbReference>
<evidence type="ECO:0000313" key="2">
    <source>
        <dbReference type="Proteomes" id="UP000029859"/>
    </source>
</evidence>
<evidence type="ECO:0008006" key="3">
    <source>
        <dbReference type="Google" id="ProtNLM"/>
    </source>
</evidence>
<dbReference type="InterPro" id="IPR014997">
    <property type="entry name" value="DUF1847"/>
</dbReference>
<name>A0A099T4V7_METMT</name>
<dbReference type="EMBL" id="JRHO01000009">
    <property type="protein sequence ID" value="KGK99188.1"/>
    <property type="molecule type" value="Genomic_DNA"/>
</dbReference>
<proteinExistence type="predicted"/>
<sequence>MKCASCDTRRCRQGKDCTPREVQPEYASEDLEMMKAASKIEANFYMEKTRLEELVLFAKEMGYRKLGVAFCVGLENEARTFCKILEKDFIVESVCCKICGVDKEEYGLDKIREGRETTCNPIAQAMMLNRAGTELNIIVGLCMGHDILFNKHSEAPVTTFIVKDRILTHNPAGALYSGYYLKKRFGLEKI</sequence>
<comment type="caution">
    <text evidence="1">The sequence shown here is derived from an EMBL/GenBank/DDBJ whole genome shotgun (WGS) entry which is preliminary data.</text>
</comment>
<reference evidence="1 2" key="1">
    <citation type="submission" date="2014-09" db="EMBL/GenBank/DDBJ databases">
        <title>Draft genome sequence of an obligately methylotrophic methanogen, Methanococcoides methylutens, isolated from marine sediment.</title>
        <authorList>
            <person name="Guan Y."/>
            <person name="Ngugi D.K."/>
            <person name="Blom J."/>
            <person name="Ali S."/>
            <person name="Ferry J.G."/>
            <person name="Stingl U."/>
        </authorList>
    </citation>
    <scope>NUCLEOTIDE SEQUENCE [LARGE SCALE GENOMIC DNA]</scope>
    <source>
        <strain evidence="1 2">DSM 2657</strain>
    </source>
</reference>